<evidence type="ECO:0000256" key="4">
    <source>
        <dbReference type="ARBA" id="ARBA00022502"/>
    </source>
</evidence>
<organism evidence="13 14">
    <name type="scientific">Maudiozyma exigua</name>
    <name type="common">Yeast</name>
    <name type="synonym">Kazachstania exigua</name>
    <dbReference type="NCBI Taxonomy" id="34358"/>
    <lineage>
        <taxon>Eukaryota</taxon>
        <taxon>Fungi</taxon>
        <taxon>Dikarya</taxon>
        <taxon>Ascomycota</taxon>
        <taxon>Saccharomycotina</taxon>
        <taxon>Saccharomycetes</taxon>
        <taxon>Saccharomycetales</taxon>
        <taxon>Saccharomycetaceae</taxon>
        <taxon>Maudiozyma</taxon>
    </lineage>
</organism>
<name>A0A9P6W691_MAUEX</name>
<dbReference type="EC" id="2.4.1.-" evidence="12"/>
<evidence type="ECO:0000256" key="5">
    <source>
        <dbReference type="ARBA" id="ARBA00022676"/>
    </source>
</evidence>
<keyword evidence="10 12" id="KW-0472">Membrane</keyword>
<keyword evidence="8 12" id="KW-0256">Endoplasmic reticulum</keyword>
<keyword evidence="9 12" id="KW-1133">Transmembrane helix</keyword>
<accession>A0A9P6W691</accession>
<gene>
    <name evidence="13" type="primary">GPI10</name>
    <name evidence="13" type="ORF">C6P45_000478</name>
</gene>
<evidence type="ECO:0000256" key="12">
    <source>
        <dbReference type="RuleBase" id="RU363075"/>
    </source>
</evidence>
<evidence type="ECO:0000256" key="7">
    <source>
        <dbReference type="ARBA" id="ARBA00022692"/>
    </source>
</evidence>
<feature type="transmembrane region" description="Helical" evidence="12">
    <location>
        <begin position="174"/>
        <end position="197"/>
    </location>
</feature>
<feature type="transmembrane region" description="Helical" evidence="12">
    <location>
        <begin position="267"/>
        <end position="289"/>
    </location>
</feature>
<comment type="caution">
    <text evidence="13">The sequence shown here is derived from an EMBL/GenBank/DDBJ whole genome shotgun (WGS) entry which is preliminary data.</text>
</comment>
<reference evidence="13 14" key="1">
    <citation type="submission" date="2020-11" db="EMBL/GenBank/DDBJ databases">
        <title>Kefir isolates.</title>
        <authorList>
            <person name="Marcisauskas S."/>
            <person name="Kim Y."/>
            <person name="Blasche S."/>
        </authorList>
    </citation>
    <scope>NUCLEOTIDE SEQUENCE [LARGE SCALE GENOMIC DNA]</scope>
    <source>
        <strain evidence="13 14">OG2</strain>
    </source>
</reference>
<keyword evidence="5 12" id="KW-0328">Glycosyltransferase</keyword>
<evidence type="ECO:0000313" key="13">
    <source>
        <dbReference type="EMBL" id="KAG0665121.1"/>
    </source>
</evidence>
<evidence type="ECO:0000256" key="9">
    <source>
        <dbReference type="ARBA" id="ARBA00022989"/>
    </source>
</evidence>
<protein>
    <recommendedName>
        <fullName evidence="12">Mannosyltransferase</fullName>
        <ecNumber evidence="12">2.4.1.-</ecNumber>
    </recommendedName>
</protein>
<dbReference type="GO" id="GO:0006506">
    <property type="term" value="P:GPI anchor biosynthetic process"/>
    <property type="evidence" value="ECO:0007669"/>
    <property type="project" value="UniProtKB-KW"/>
</dbReference>
<dbReference type="PANTHER" id="PTHR22760">
    <property type="entry name" value="GLYCOSYLTRANSFERASE"/>
    <property type="match status" value="1"/>
</dbReference>
<evidence type="ECO:0000256" key="3">
    <source>
        <dbReference type="ARBA" id="ARBA00006065"/>
    </source>
</evidence>
<feature type="transmembrane region" description="Helical" evidence="12">
    <location>
        <begin position="130"/>
        <end position="154"/>
    </location>
</feature>
<comment type="similarity">
    <text evidence="3">Belongs to the glycosyltransferase 22 family. PIGB subfamily.</text>
</comment>
<evidence type="ECO:0000256" key="8">
    <source>
        <dbReference type="ARBA" id="ARBA00022824"/>
    </source>
</evidence>
<dbReference type="EMBL" id="PUHR01000114">
    <property type="protein sequence ID" value="KAG0665121.1"/>
    <property type="molecule type" value="Genomic_DNA"/>
</dbReference>
<keyword evidence="14" id="KW-1185">Reference proteome</keyword>
<evidence type="ECO:0000256" key="6">
    <source>
        <dbReference type="ARBA" id="ARBA00022679"/>
    </source>
</evidence>
<keyword evidence="7 12" id="KW-0812">Transmembrane</keyword>
<keyword evidence="6" id="KW-0808">Transferase</keyword>
<feature type="transmembrane region" description="Helical" evidence="12">
    <location>
        <begin position="238"/>
        <end position="255"/>
    </location>
</feature>
<evidence type="ECO:0000256" key="11">
    <source>
        <dbReference type="ARBA" id="ARBA00024708"/>
    </source>
</evidence>
<proteinExistence type="inferred from homology"/>
<comment type="function">
    <text evidence="11">Mannosyltransferase involved in glycosylphosphatidylinositol-anchor biosynthesis. Transfers the third mannose to Man2-GlcN-acyl-PI during GPI precursor assembly.</text>
</comment>
<feature type="transmembrane region" description="Helical" evidence="12">
    <location>
        <begin position="209"/>
        <end position="232"/>
    </location>
</feature>
<evidence type="ECO:0000313" key="14">
    <source>
        <dbReference type="Proteomes" id="UP000750334"/>
    </source>
</evidence>
<comment type="pathway">
    <text evidence="2">Glycolipid biosynthesis; glycosylphosphatidylinositol-anchor biosynthesis.</text>
</comment>
<dbReference type="Pfam" id="PF03901">
    <property type="entry name" value="Glyco_transf_22"/>
    <property type="match status" value="1"/>
</dbReference>
<feature type="transmembrane region" description="Helical" evidence="12">
    <location>
        <begin position="83"/>
        <end position="109"/>
    </location>
</feature>
<evidence type="ECO:0000256" key="2">
    <source>
        <dbReference type="ARBA" id="ARBA00004687"/>
    </source>
</evidence>
<feature type="transmembrane region" description="Helical" evidence="12">
    <location>
        <begin position="50"/>
        <end position="68"/>
    </location>
</feature>
<dbReference type="OrthoDB" id="416834at2759"/>
<dbReference type="GO" id="GO:0000026">
    <property type="term" value="F:alpha-1,2-mannosyltransferase activity"/>
    <property type="evidence" value="ECO:0007669"/>
    <property type="project" value="TreeGrafter"/>
</dbReference>
<dbReference type="Proteomes" id="UP000750334">
    <property type="component" value="Unassembled WGS sequence"/>
</dbReference>
<dbReference type="GO" id="GO:0005789">
    <property type="term" value="C:endoplasmic reticulum membrane"/>
    <property type="evidence" value="ECO:0007669"/>
    <property type="project" value="UniProtKB-SubCell"/>
</dbReference>
<comment type="subcellular location">
    <subcellularLocation>
        <location evidence="1 12">Endoplasmic reticulum membrane</location>
        <topology evidence="1 12">Multi-pass membrane protein</topology>
    </subcellularLocation>
</comment>
<dbReference type="AlphaFoldDB" id="A0A9P6W691"/>
<evidence type="ECO:0000256" key="10">
    <source>
        <dbReference type="ARBA" id="ARBA00023136"/>
    </source>
</evidence>
<sequence length="444" mass="51753">MRPHRSDDKENTDGNNNSDHYYCTLEQLTLVANIISMTNFFNWFAMTRTFVNSFEMALTSIALCYWDWTGGSYVNSRAFSFSLFWALMACFVRVSNGLIWFILGGFLILSILKRREFSKFGTLFKKIIGIFLIVFTINVVLDYYFYGYLIFPIFRFLKFNFTSPLSQFYGTAPWNFYLFQGIPILTGSALIPLLYGMRHSLSSRTTSEIMYAPFVQMKFVVLLNIIIFSTLAHKEFRFIYSLQPLFLVIATFGYHKIRLILSSWSKVLNIVTSLIVGATMLGAVTMSMYHESGVISVVEYLHEIPHIESVGFIMPCHSTPWQSHLHRNDIKDLWSISCEPPIHLLDDPEASYKLKNYMDESDYLYDDMPKFLKAHMVDHKGSQDTDVHEWPQYLVIFQHLDDKLMHDYLKASTYIEEKRFFNSLGHWDSRRAGDVILFHKSSSK</sequence>
<keyword evidence="4" id="KW-0337">GPI-anchor biosynthesis</keyword>
<dbReference type="PANTHER" id="PTHR22760:SF4">
    <property type="entry name" value="GPI MANNOSYLTRANSFERASE 3"/>
    <property type="match status" value="1"/>
</dbReference>
<dbReference type="InterPro" id="IPR005599">
    <property type="entry name" value="GPI_mannosylTrfase"/>
</dbReference>
<evidence type="ECO:0000256" key="1">
    <source>
        <dbReference type="ARBA" id="ARBA00004477"/>
    </source>
</evidence>